<sequence length="90" mass="9741">MMQGRLRQQGGAIILTVPNSIALQMGWKAGNVLNIETKNETVVLSSAKRQPKGRKNLAQLLEGIDSQEIAALNADVAEVMESPAQGKEVW</sequence>
<keyword evidence="2" id="KW-1185">Reference proteome</keyword>
<dbReference type="RefSeq" id="WP_228516294.1">
    <property type="nucleotide sequence ID" value="NZ_JACEWB010000019.1"/>
</dbReference>
<dbReference type="InterPro" id="IPR037914">
    <property type="entry name" value="SpoVT-AbrB_sf"/>
</dbReference>
<accession>A0ABU7QRQ8</accession>
<gene>
    <name evidence="1" type="ORF">M5S25_08860</name>
</gene>
<comment type="caution">
    <text evidence="1">The sequence shown here is derived from an EMBL/GenBank/DDBJ whole genome shotgun (WGS) entry which is preliminary data.</text>
</comment>
<evidence type="ECO:0000313" key="2">
    <source>
        <dbReference type="Proteomes" id="UP001352533"/>
    </source>
</evidence>
<proteinExistence type="predicted"/>
<dbReference type="Gene3D" id="2.10.260.10">
    <property type="match status" value="1"/>
</dbReference>
<evidence type="ECO:0000313" key="1">
    <source>
        <dbReference type="EMBL" id="MEE6113299.1"/>
    </source>
</evidence>
<reference evidence="1 2" key="1">
    <citation type="journal article" date="2022" name="Front. Microbiol.">
        <title>Commensal bacteria contribute to the growth of multidrug-resistant Avibacterium paragallinarum in chickens.</title>
        <authorList>
            <person name="Zhu J."/>
            <person name="Chen Y."/>
            <person name="Wu Y."/>
            <person name="Wang Y."/>
            <person name="Zhu K."/>
        </authorList>
    </citation>
    <scope>NUCLEOTIDE SEQUENCE [LARGE SCALE GENOMIC DNA]</scope>
    <source>
        <strain evidence="1 2">AV12</strain>
    </source>
</reference>
<dbReference type="EMBL" id="JAMDKS010000019">
    <property type="protein sequence ID" value="MEE6113299.1"/>
    <property type="molecule type" value="Genomic_DNA"/>
</dbReference>
<name>A0ABU7QRQ8_AVIPA</name>
<dbReference type="SUPFAM" id="SSF89447">
    <property type="entry name" value="AbrB/MazE/MraZ-like"/>
    <property type="match status" value="1"/>
</dbReference>
<organism evidence="1 2">
    <name type="scientific">Avibacterium paragallinarum</name>
    <name type="common">Haemophilus gallinarum</name>
    <dbReference type="NCBI Taxonomy" id="728"/>
    <lineage>
        <taxon>Bacteria</taxon>
        <taxon>Pseudomonadati</taxon>
        <taxon>Pseudomonadota</taxon>
        <taxon>Gammaproteobacteria</taxon>
        <taxon>Pasteurellales</taxon>
        <taxon>Pasteurellaceae</taxon>
        <taxon>Avibacterium</taxon>
    </lineage>
</organism>
<dbReference type="Proteomes" id="UP001352533">
    <property type="component" value="Unassembled WGS sequence"/>
</dbReference>
<protein>
    <submittedName>
        <fullName evidence="1">Antitoxin</fullName>
    </submittedName>
</protein>